<dbReference type="GeneID" id="110797207"/>
<dbReference type="FunFam" id="2.60.300.12:FF:000008">
    <property type="entry name" value="iron-sulfur assembly protein IscA, chloroplastic"/>
    <property type="match status" value="1"/>
</dbReference>
<dbReference type="PANTHER" id="PTHR47265">
    <property type="entry name" value="IRON-SULFUR ASSEMBLY PROTEIN ISCA, CHLOROPLASTIC"/>
    <property type="match status" value="1"/>
</dbReference>
<evidence type="ECO:0000256" key="1">
    <source>
        <dbReference type="ARBA" id="ARBA00023783"/>
    </source>
</evidence>
<dbReference type="PROSITE" id="PS01152">
    <property type="entry name" value="HESB"/>
    <property type="match status" value="1"/>
</dbReference>
<dbReference type="Proteomes" id="UP000813463">
    <property type="component" value="Chromosome 3"/>
</dbReference>
<dbReference type="OrthoDB" id="333486at2759"/>
<dbReference type="InterPro" id="IPR016092">
    <property type="entry name" value="ATAP"/>
</dbReference>
<dbReference type="Gene3D" id="2.60.300.12">
    <property type="entry name" value="HesB-like domain"/>
    <property type="match status" value="1"/>
</dbReference>
<reference evidence="4" key="2">
    <citation type="submission" date="2025-08" db="UniProtKB">
        <authorList>
            <consortium name="RefSeq"/>
        </authorList>
    </citation>
    <scope>IDENTIFICATION</scope>
    <source>
        <tissue evidence="4">Leaf</tissue>
    </source>
</reference>
<proteinExistence type="inferred from homology"/>
<evidence type="ECO:0000313" key="4">
    <source>
        <dbReference type="RefSeq" id="XP_021857996.1"/>
    </source>
</evidence>
<dbReference type="RefSeq" id="XP_021857996.1">
    <property type="nucleotide sequence ID" value="XM_022002304.2"/>
</dbReference>
<name>A0A9R0K4A1_SPIOL</name>
<dbReference type="NCBIfam" id="TIGR00049">
    <property type="entry name" value="iron-sulfur cluster assembly accessory protein"/>
    <property type="match status" value="1"/>
</dbReference>
<dbReference type="InterPro" id="IPR017870">
    <property type="entry name" value="FeS_cluster_insertion_CS"/>
</dbReference>
<dbReference type="GO" id="GO:0016226">
    <property type="term" value="P:iron-sulfur cluster assembly"/>
    <property type="evidence" value="ECO:0000318"/>
    <property type="project" value="GO_Central"/>
</dbReference>
<gene>
    <name evidence="4" type="primary">LOC110797207</name>
</gene>
<dbReference type="InterPro" id="IPR035903">
    <property type="entry name" value="HesB-like_dom_sf"/>
</dbReference>
<reference evidence="3" key="1">
    <citation type="journal article" date="2021" name="Nat. Commun.">
        <title>Genomic analyses provide insights into spinach domestication and the genetic basis of agronomic traits.</title>
        <authorList>
            <person name="Cai X."/>
            <person name="Sun X."/>
            <person name="Xu C."/>
            <person name="Sun H."/>
            <person name="Wang X."/>
            <person name="Ge C."/>
            <person name="Zhang Z."/>
            <person name="Wang Q."/>
            <person name="Fei Z."/>
            <person name="Jiao C."/>
            <person name="Wang Q."/>
        </authorList>
    </citation>
    <scope>NUCLEOTIDE SEQUENCE [LARGE SCALE GENOMIC DNA]</scope>
    <source>
        <strain evidence="3">cv. Varoflay</strain>
    </source>
</reference>
<sequence>MASSSLTLRCSSTICNLPSNSSASLSFNRSPFSVSFPSNLKRLNRLSIRSSSSASVSTAPVEGLAPAISLTDNAMKHLKRMMSDRNEELCLRVGVKQGGCSGMSYVMDFESTDNTKPDDSVIEIHGFIIVCDPKSLLFIYGMQLDYSDALIGGGFSFQNPNASKTCSCGKSFAA</sequence>
<feature type="domain" description="Core" evidence="2">
    <location>
        <begin position="68"/>
        <end position="170"/>
    </location>
</feature>
<evidence type="ECO:0000313" key="3">
    <source>
        <dbReference type="Proteomes" id="UP000813463"/>
    </source>
</evidence>
<dbReference type="PANTHER" id="PTHR47265:SF1">
    <property type="entry name" value="IRON-SULFUR ASSEMBLY PROTEIN ISCA, CHLOROPLASTIC"/>
    <property type="match status" value="1"/>
</dbReference>
<dbReference type="KEGG" id="soe:110797207"/>
<dbReference type="InterPro" id="IPR000361">
    <property type="entry name" value="ATAP_core_dom"/>
</dbReference>
<dbReference type="SUPFAM" id="SSF89360">
    <property type="entry name" value="HesB-like domain"/>
    <property type="match status" value="1"/>
</dbReference>
<dbReference type="GO" id="GO:0051536">
    <property type="term" value="F:iron-sulfur cluster binding"/>
    <property type="evidence" value="ECO:0007669"/>
    <property type="project" value="InterPro"/>
</dbReference>
<organism evidence="3 4">
    <name type="scientific">Spinacia oleracea</name>
    <name type="common">Spinach</name>
    <dbReference type="NCBI Taxonomy" id="3562"/>
    <lineage>
        <taxon>Eukaryota</taxon>
        <taxon>Viridiplantae</taxon>
        <taxon>Streptophyta</taxon>
        <taxon>Embryophyta</taxon>
        <taxon>Tracheophyta</taxon>
        <taxon>Spermatophyta</taxon>
        <taxon>Magnoliopsida</taxon>
        <taxon>eudicotyledons</taxon>
        <taxon>Gunneridae</taxon>
        <taxon>Pentapetalae</taxon>
        <taxon>Caryophyllales</taxon>
        <taxon>Chenopodiaceae</taxon>
        <taxon>Chenopodioideae</taxon>
        <taxon>Anserineae</taxon>
        <taxon>Spinacia</taxon>
    </lineage>
</organism>
<comment type="similarity">
    <text evidence="1">Belongs to the HesB/IscA family. Ycf83 subfamily.</text>
</comment>
<accession>A0A9R0K4A1</accession>
<dbReference type="Pfam" id="PF01521">
    <property type="entry name" value="Fe-S_biosyn"/>
    <property type="match status" value="1"/>
</dbReference>
<dbReference type="GO" id="GO:0009570">
    <property type="term" value="C:chloroplast stroma"/>
    <property type="evidence" value="ECO:0000318"/>
    <property type="project" value="GO_Central"/>
</dbReference>
<keyword evidence="3" id="KW-1185">Reference proteome</keyword>
<dbReference type="InterPro" id="IPR031108">
    <property type="entry name" value="IscA_plant_cyanobact"/>
</dbReference>
<protein>
    <submittedName>
        <fullName evidence="4">Iron-sulfur assembly protein IscA, chloroplastic</fullName>
    </submittedName>
</protein>
<dbReference type="AlphaFoldDB" id="A0A9R0K4A1"/>
<dbReference type="GO" id="GO:0030674">
    <property type="term" value="F:protein-macromolecule adaptor activity"/>
    <property type="evidence" value="ECO:0000318"/>
    <property type="project" value="GO_Central"/>
</dbReference>
<evidence type="ECO:0000259" key="2">
    <source>
        <dbReference type="Pfam" id="PF01521"/>
    </source>
</evidence>